<protein>
    <submittedName>
        <fullName evidence="4">Nucleotide-binding universal stress UspA family protein</fullName>
    </submittedName>
</protein>
<dbReference type="InterPro" id="IPR006015">
    <property type="entry name" value="Universal_stress_UspA"/>
</dbReference>
<dbReference type="PANTHER" id="PTHR46553">
    <property type="entry name" value="ADENINE NUCLEOTIDE ALPHA HYDROLASES-LIKE SUPERFAMILY PROTEIN"/>
    <property type="match status" value="1"/>
</dbReference>
<dbReference type="PRINTS" id="PR01438">
    <property type="entry name" value="UNVRSLSTRESS"/>
</dbReference>
<dbReference type="PANTHER" id="PTHR46553:SF3">
    <property type="entry name" value="ADENINE NUCLEOTIDE ALPHA HYDROLASES-LIKE SUPERFAMILY PROTEIN"/>
    <property type="match status" value="1"/>
</dbReference>
<dbReference type="RefSeq" id="WP_184727209.1">
    <property type="nucleotide sequence ID" value="NZ_JACHIW010000001.1"/>
</dbReference>
<evidence type="ECO:0000313" key="4">
    <source>
        <dbReference type="EMBL" id="MBB5155982.1"/>
    </source>
</evidence>
<sequence>MAGYEVLVVGVDGSDASARALRWALAEGRQRCVPVHAVMAWSHVVLAGAGPMLMRPGLAPHHLREQLWEDLKNVVRGCMGGTTTPEVRIELVEGDSAEVMAERSAHATMLVLGDRGRGRGADAILGSTALRCIHKARCPVLVSPRKSRSGPSNMRRPTRLPSIPRLIRASQR</sequence>
<reference evidence="4 5" key="1">
    <citation type="submission" date="2020-08" db="EMBL/GenBank/DDBJ databases">
        <title>Sequencing the genomes of 1000 actinobacteria strains.</title>
        <authorList>
            <person name="Klenk H.-P."/>
        </authorList>
    </citation>
    <scope>NUCLEOTIDE SEQUENCE [LARGE SCALE GENOMIC DNA]</scope>
    <source>
        <strain evidence="4 5">DSM 45584</strain>
    </source>
</reference>
<feature type="region of interest" description="Disordered" evidence="2">
    <location>
        <begin position="143"/>
        <end position="172"/>
    </location>
</feature>
<dbReference type="Proteomes" id="UP000584374">
    <property type="component" value="Unassembled WGS sequence"/>
</dbReference>
<dbReference type="Pfam" id="PF00582">
    <property type="entry name" value="Usp"/>
    <property type="match status" value="1"/>
</dbReference>
<comment type="caution">
    <text evidence="4">The sequence shown here is derived from an EMBL/GenBank/DDBJ whole genome shotgun (WGS) entry which is preliminary data.</text>
</comment>
<feature type="domain" description="UspA" evidence="3">
    <location>
        <begin position="4"/>
        <end position="143"/>
    </location>
</feature>
<proteinExistence type="inferred from homology"/>
<dbReference type="InterPro" id="IPR014729">
    <property type="entry name" value="Rossmann-like_a/b/a_fold"/>
</dbReference>
<evidence type="ECO:0000256" key="2">
    <source>
        <dbReference type="SAM" id="MobiDB-lite"/>
    </source>
</evidence>
<keyword evidence="5" id="KW-1185">Reference proteome</keyword>
<dbReference type="AlphaFoldDB" id="A0A840Q0C1"/>
<evidence type="ECO:0000313" key="5">
    <source>
        <dbReference type="Proteomes" id="UP000584374"/>
    </source>
</evidence>
<name>A0A840Q0C1_9PSEU</name>
<dbReference type="SUPFAM" id="SSF52402">
    <property type="entry name" value="Adenine nucleotide alpha hydrolases-like"/>
    <property type="match status" value="1"/>
</dbReference>
<accession>A0A840Q0C1</accession>
<evidence type="ECO:0000256" key="1">
    <source>
        <dbReference type="ARBA" id="ARBA00008791"/>
    </source>
</evidence>
<gene>
    <name evidence="4" type="ORF">BJ970_003516</name>
</gene>
<dbReference type="InterPro" id="IPR006016">
    <property type="entry name" value="UspA"/>
</dbReference>
<evidence type="ECO:0000259" key="3">
    <source>
        <dbReference type="Pfam" id="PF00582"/>
    </source>
</evidence>
<dbReference type="EMBL" id="JACHIW010000001">
    <property type="protein sequence ID" value="MBB5155982.1"/>
    <property type="molecule type" value="Genomic_DNA"/>
</dbReference>
<organism evidence="4 5">
    <name type="scientific">Saccharopolyspora phatthalungensis</name>
    <dbReference type="NCBI Taxonomy" id="664693"/>
    <lineage>
        <taxon>Bacteria</taxon>
        <taxon>Bacillati</taxon>
        <taxon>Actinomycetota</taxon>
        <taxon>Actinomycetes</taxon>
        <taxon>Pseudonocardiales</taxon>
        <taxon>Pseudonocardiaceae</taxon>
        <taxon>Saccharopolyspora</taxon>
    </lineage>
</organism>
<dbReference type="Gene3D" id="3.40.50.620">
    <property type="entry name" value="HUPs"/>
    <property type="match status" value="1"/>
</dbReference>
<comment type="similarity">
    <text evidence="1">Belongs to the universal stress protein A family.</text>
</comment>